<evidence type="ECO:0000313" key="1">
    <source>
        <dbReference type="EMBL" id="RKS82012.1"/>
    </source>
</evidence>
<dbReference type="Proteomes" id="UP000268233">
    <property type="component" value="Unassembled WGS sequence"/>
</dbReference>
<dbReference type="AlphaFoldDB" id="A0A495R431"/>
<protein>
    <submittedName>
        <fullName evidence="1">Uncharacterized protein</fullName>
    </submittedName>
</protein>
<gene>
    <name evidence="1" type="ORF">BDK61_1309</name>
</gene>
<sequence length="39" mass="4451">MDIERLKPLILEYSSCCVLAHKSGKEFLGSLEKLAMRKL</sequence>
<reference evidence="1 2" key="1">
    <citation type="submission" date="2018-10" db="EMBL/GenBank/DDBJ databases">
        <title>Genomic Encyclopedia of Archaeal and Bacterial Type Strains, Phase II (KMG-II): from individual species to whole genera.</title>
        <authorList>
            <person name="Goeker M."/>
        </authorList>
    </citation>
    <scope>NUCLEOTIDE SEQUENCE [LARGE SCALE GENOMIC DNA]</scope>
    <source>
        <strain evidence="1 2">DSM 11927</strain>
    </source>
</reference>
<evidence type="ECO:0000313" key="2">
    <source>
        <dbReference type="Proteomes" id="UP000268233"/>
    </source>
</evidence>
<comment type="caution">
    <text evidence="1">The sequence shown here is derived from an EMBL/GenBank/DDBJ whole genome shotgun (WGS) entry which is preliminary data.</text>
</comment>
<name>A0A495R431_9EURY</name>
<organism evidence="1 2">
    <name type="scientific">Haloarcula quadrata</name>
    <dbReference type="NCBI Taxonomy" id="182779"/>
    <lineage>
        <taxon>Archaea</taxon>
        <taxon>Methanobacteriati</taxon>
        <taxon>Methanobacteriota</taxon>
        <taxon>Stenosarchaea group</taxon>
        <taxon>Halobacteria</taxon>
        <taxon>Halobacteriales</taxon>
        <taxon>Haloarculaceae</taxon>
        <taxon>Haloarcula</taxon>
    </lineage>
</organism>
<accession>A0A495R431</accession>
<keyword evidence="2" id="KW-1185">Reference proteome</keyword>
<dbReference type="EMBL" id="RBWW01000001">
    <property type="protein sequence ID" value="RKS82012.1"/>
    <property type="molecule type" value="Genomic_DNA"/>
</dbReference>
<proteinExistence type="predicted"/>